<feature type="region of interest" description="Disordered" evidence="1">
    <location>
        <begin position="34"/>
        <end position="110"/>
    </location>
</feature>
<keyword evidence="2" id="KW-0732">Signal</keyword>
<dbReference type="Pfam" id="PF21959">
    <property type="entry name" value="DUF6923"/>
    <property type="match status" value="1"/>
</dbReference>
<dbReference type="STRING" id="391625.PPSIR1_25931"/>
<accession>A6FZK0</accession>
<reference evidence="4 5" key="1">
    <citation type="submission" date="2007-06" db="EMBL/GenBank/DDBJ databases">
        <authorList>
            <person name="Shimkets L."/>
            <person name="Ferriera S."/>
            <person name="Johnson J."/>
            <person name="Kravitz S."/>
            <person name="Beeson K."/>
            <person name="Sutton G."/>
            <person name="Rogers Y.-H."/>
            <person name="Friedman R."/>
            <person name="Frazier M."/>
            <person name="Venter J.C."/>
        </authorList>
    </citation>
    <scope>NUCLEOTIDE SEQUENCE [LARGE SCALE GENOMIC DNA]</scope>
    <source>
        <strain evidence="4 5">SIR-1</strain>
    </source>
</reference>
<dbReference type="EMBL" id="ABCS01000006">
    <property type="protein sequence ID" value="EDM81084.1"/>
    <property type="molecule type" value="Genomic_DNA"/>
</dbReference>
<dbReference type="AlphaFoldDB" id="A6FZK0"/>
<feature type="signal peptide" evidence="2">
    <location>
        <begin position="1"/>
        <end position="31"/>
    </location>
</feature>
<feature type="compositionally biased region" description="Low complexity" evidence="1">
    <location>
        <begin position="60"/>
        <end position="110"/>
    </location>
</feature>
<evidence type="ECO:0000256" key="2">
    <source>
        <dbReference type="SAM" id="SignalP"/>
    </source>
</evidence>
<evidence type="ECO:0000313" key="4">
    <source>
        <dbReference type="EMBL" id="EDM81084.1"/>
    </source>
</evidence>
<feature type="chain" id="PRO_5002697000" description="DUF6923 domain-containing protein" evidence="2">
    <location>
        <begin position="32"/>
        <end position="379"/>
    </location>
</feature>
<name>A6FZK0_9BACT</name>
<dbReference type="Proteomes" id="UP000005801">
    <property type="component" value="Unassembled WGS sequence"/>
</dbReference>
<proteinExistence type="predicted"/>
<feature type="domain" description="DUF6923" evidence="3">
    <location>
        <begin position="245"/>
        <end position="371"/>
    </location>
</feature>
<evidence type="ECO:0000259" key="3">
    <source>
        <dbReference type="Pfam" id="PF21959"/>
    </source>
</evidence>
<dbReference type="InterPro" id="IPR011044">
    <property type="entry name" value="Quino_amine_DH_bsu"/>
</dbReference>
<evidence type="ECO:0000313" key="5">
    <source>
        <dbReference type="Proteomes" id="UP000005801"/>
    </source>
</evidence>
<gene>
    <name evidence="4" type="ORF">PPSIR1_25931</name>
</gene>
<comment type="caution">
    <text evidence="4">The sequence shown here is derived from an EMBL/GenBank/DDBJ whole genome shotgun (WGS) entry which is preliminary data.</text>
</comment>
<organism evidence="4 5">
    <name type="scientific">Plesiocystis pacifica SIR-1</name>
    <dbReference type="NCBI Taxonomy" id="391625"/>
    <lineage>
        <taxon>Bacteria</taxon>
        <taxon>Pseudomonadati</taxon>
        <taxon>Myxococcota</taxon>
        <taxon>Polyangia</taxon>
        <taxon>Nannocystales</taxon>
        <taxon>Nannocystaceae</taxon>
        <taxon>Plesiocystis</taxon>
    </lineage>
</organism>
<dbReference type="OrthoDB" id="531718at2"/>
<protein>
    <recommendedName>
        <fullName evidence="3">DUF6923 domain-containing protein</fullName>
    </recommendedName>
</protein>
<evidence type="ECO:0000256" key="1">
    <source>
        <dbReference type="SAM" id="MobiDB-lite"/>
    </source>
</evidence>
<dbReference type="InterPro" id="IPR054215">
    <property type="entry name" value="DUF6923"/>
</dbReference>
<dbReference type="SUPFAM" id="SSF50969">
    <property type="entry name" value="YVTN repeat-like/Quinoprotein amine dehydrogenase"/>
    <property type="match status" value="1"/>
</dbReference>
<sequence>MNMYASTLRPSSLLSLSCATLLLCAAPLACSDDGGGSTGDGADGTAESADTESTDDEVGTSESNGEESGTNEGSSSESMDTTDSTDTTDTTDTTETGTMDTETGMMDTGDTGMMDTGTGMMDTGDTGVMDTGDTGVMDTGDTGVMDTGDTGMVEDGVYLVHVRNDLETLVKIDVETGEETQVCDFGENVSYPSITFGIDGQLYGSRQGQFLDIIDPCDCSTTFIGSMGYTGINGITANGLEILRLYGMTNVQDVLLDIDTQTAAATEVGNGLGVNVGTHGSTWSNDIVGLYMINGNDDSLYSVDIISGIATFVAALDVPIGTVGIEWHPENGMLYTCTDGHLYEVDPSDGTTMEIGNMAHPCTNLAAQWTAVECIDDLP</sequence>
<feature type="compositionally biased region" description="Acidic residues" evidence="1">
    <location>
        <begin position="49"/>
        <end position="59"/>
    </location>
</feature>
<keyword evidence="5" id="KW-1185">Reference proteome</keyword>